<organism evidence="2">
    <name type="scientific">Myoviridae sp. ctu3o5</name>
    <dbReference type="NCBI Taxonomy" id="2825198"/>
    <lineage>
        <taxon>Viruses</taxon>
        <taxon>Duplodnaviria</taxon>
        <taxon>Heunggongvirae</taxon>
        <taxon>Uroviricota</taxon>
        <taxon>Caudoviricetes</taxon>
    </lineage>
</organism>
<evidence type="ECO:0000313" key="2">
    <source>
        <dbReference type="EMBL" id="DAF88363.1"/>
    </source>
</evidence>
<feature type="compositionally biased region" description="Low complexity" evidence="1">
    <location>
        <begin position="45"/>
        <end position="54"/>
    </location>
</feature>
<name>A0A8S5U1N0_9CAUD</name>
<sequence>MVDVIHYLTSLFSKLSEACRPSRLSVSRTPSGFSPPASSRERSQSLTTSSPLPSVRQNTDNLVNVYIQVKLLSYDALFSIILSMKLSVG</sequence>
<proteinExistence type="predicted"/>
<evidence type="ECO:0000256" key="1">
    <source>
        <dbReference type="SAM" id="MobiDB-lite"/>
    </source>
</evidence>
<dbReference type="EMBL" id="BK015984">
    <property type="protein sequence ID" value="DAF88363.1"/>
    <property type="molecule type" value="Genomic_DNA"/>
</dbReference>
<feature type="region of interest" description="Disordered" evidence="1">
    <location>
        <begin position="22"/>
        <end position="56"/>
    </location>
</feature>
<protein>
    <submittedName>
        <fullName evidence="2">Uncharacterized protein</fullName>
    </submittedName>
</protein>
<accession>A0A8S5U1N0</accession>
<reference evidence="2" key="1">
    <citation type="journal article" date="2021" name="Proc. Natl. Acad. Sci. U.S.A.">
        <title>A Catalog of Tens of Thousands of Viruses from Human Metagenomes Reveals Hidden Associations with Chronic Diseases.</title>
        <authorList>
            <person name="Tisza M.J."/>
            <person name="Buck C.B."/>
        </authorList>
    </citation>
    <scope>NUCLEOTIDE SEQUENCE</scope>
    <source>
        <strain evidence="2">Ctu3o5</strain>
    </source>
</reference>